<accession>A0A4C1ZR27</accession>
<protein>
    <submittedName>
        <fullName evidence="1">Uncharacterized protein</fullName>
    </submittedName>
</protein>
<gene>
    <name evidence="1" type="ORF">EVAR_62598_1</name>
</gene>
<dbReference type="Proteomes" id="UP000299102">
    <property type="component" value="Unassembled WGS sequence"/>
</dbReference>
<evidence type="ECO:0000313" key="2">
    <source>
        <dbReference type="Proteomes" id="UP000299102"/>
    </source>
</evidence>
<comment type="caution">
    <text evidence="1">The sequence shown here is derived from an EMBL/GenBank/DDBJ whole genome shotgun (WGS) entry which is preliminary data.</text>
</comment>
<organism evidence="1 2">
    <name type="scientific">Eumeta variegata</name>
    <name type="common">Bagworm moth</name>
    <name type="synonym">Eumeta japonica</name>
    <dbReference type="NCBI Taxonomy" id="151549"/>
    <lineage>
        <taxon>Eukaryota</taxon>
        <taxon>Metazoa</taxon>
        <taxon>Ecdysozoa</taxon>
        <taxon>Arthropoda</taxon>
        <taxon>Hexapoda</taxon>
        <taxon>Insecta</taxon>
        <taxon>Pterygota</taxon>
        <taxon>Neoptera</taxon>
        <taxon>Endopterygota</taxon>
        <taxon>Lepidoptera</taxon>
        <taxon>Glossata</taxon>
        <taxon>Ditrysia</taxon>
        <taxon>Tineoidea</taxon>
        <taxon>Psychidae</taxon>
        <taxon>Oiketicinae</taxon>
        <taxon>Eumeta</taxon>
    </lineage>
</organism>
<name>A0A4C1ZR27_EUMVA</name>
<dbReference type="OrthoDB" id="412981at2759"/>
<keyword evidence="2" id="KW-1185">Reference proteome</keyword>
<dbReference type="AlphaFoldDB" id="A0A4C1ZR27"/>
<reference evidence="1 2" key="1">
    <citation type="journal article" date="2019" name="Commun. Biol.">
        <title>The bagworm genome reveals a unique fibroin gene that provides high tensile strength.</title>
        <authorList>
            <person name="Kono N."/>
            <person name="Nakamura H."/>
            <person name="Ohtoshi R."/>
            <person name="Tomita M."/>
            <person name="Numata K."/>
            <person name="Arakawa K."/>
        </authorList>
    </citation>
    <scope>NUCLEOTIDE SEQUENCE [LARGE SCALE GENOMIC DNA]</scope>
</reference>
<evidence type="ECO:0000313" key="1">
    <source>
        <dbReference type="EMBL" id="GBP89117.1"/>
    </source>
</evidence>
<dbReference type="EMBL" id="BGZK01001976">
    <property type="protein sequence ID" value="GBP89117.1"/>
    <property type="molecule type" value="Genomic_DNA"/>
</dbReference>
<sequence length="119" mass="13351">MAYRDTAVLLRTDVIYEMDEPTSYVSICTIGTRVGSSDEKMRLFAAFKPSGTPLCVQDIHFILNSLTATLISGRGDHISRSEPGDSLWRTPRAWATRCCDQILQRTPQPTHITALMYLT</sequence>
<proteinExistence type="predicted"/>